<feature type="transmembrane region" description="Helical" evidence="1">
    <location>
        <begin position="88"/>
        <end position="106"/>
    </location>
</feature>
<accession>A0A1R1EMK6</accession>
<reference evidence="2 3" key="1">
    <citation type="submission" date="2016-11" db="EMBL/GenBank/DDBJ databases">
        <title>Paenibacillus species isolates.</title>
        <authorList>
            <person name="Beno S.M."/>
        </authorList>
    </citation>
    <scope>NUCLEOTIDE SEQUENCE [LARGE SCALE GENOMIC DNA]</scope>
    <source>
        <strain evidence="2 3">FSL R5-0378</strain>
    </source>
</reference>
<evidence type="ECO:0000313" key="2">
    <source>
        <dbReference type="EMBL" id="OMF53030.1"/>
    </source>
</evidence>
<feature type="transmembrane region" description="Helical" evidence="1">
    <location>
        <begin position="23"/>
        <end position="44"/>
    </location>
</feature>
<protein>
    <submittedName>
        <fullName evidence="2">Uncharacterized protein</fullName>
    </submittedName>
</protein>
<keyword evidence="1" id="KW-1133">Transmembrane helix</keyword>
<dbReference type="EMBL" id="MRTP01000005">
    <property type="protein sequence ID" value="OMF53030.1"/>
    <property type="molecule type" value="Genomic_DNA"/>
</dbReference>
<keyword evidence="3" id="KW-1185">Reference proteome</keyword>
<feature type="transmembrane region" description="Helical" evidence="1">
    <location>
        <begin position="228"/>
        <end position="247"/>
    </location>
</feature>
<dbReference type="AlphaFoldDB" id="A0A1R1EMK6"/>
<comment type="caution">
    <text evidence="2">The sequence shown here is derived from an EMBL/GenBank/DDBJ whole genome shotgun (WGS) entry which is preliminary data.</text>
</comment>
<proteinExistence type="predicted"/>
<keyword evidence="1" id="KW-0812">Transmembrane</keyword>
<feature type="transmembrane region" description="Helical" evidence="1">
    <location>
        <begin position="165"/>
        <end position="184"/>
    </location>
</feature>
<feature type="transmembrane region" description="Helical" evidence="1">
    <location>
        <begin position="56"/>
        <end position="76"/>
    </location>
</feature>
<dbReference type="Proteomes" id="UP000187172">
    <property type="component" value="Unassembled WGS sequence"/>
</dbReference>
<organism evidence="2 3">
    <name type="scientific">Paenibacillus rhizosphaerae</name>
    <dbReference type="NCBI Taxonomy" id="297318"/>
    <lineage>
        <taxon>Bacteria</taxon>
        <taxon>Bacillati</taxon>
        <taxon>Bacillota</taxon>
        <taxon>Bacilli</taxon>
        <taxon>Bacillales</taxon>
        <taxon>Paenibacillaceae</taxon>
        <taxon>Paenibacillus</taxon>
    </lineage>
</organism>
<sequence>MEMVNVRSVGARPAFRWFEGEKWLVLTAVLGFLLSAFCGIWTLANGAEVAPGGNVQSAFSFNAAIGIFLLSTALIIPYSGLGRRGRAFYRYPYIALALYSYFAETVQNFRGVNPRFVKDGSAFDKGVGNIFASVALLLVVFYLFLAAQYFRRKVYAAHPELVTGIRYAMVAVMLSFAAGIWISVNQGRTVGLHGNIIWLHGLGFHALQAIPLVAWLSTRTSLSVWVRLRMIHLTGTCYVLGLVFIGWQTMLGHTVLEWSTLTVAAGFCFLLSLAAGALMLRNADGLLRKMQ</sequence>
<evidence type="ECO:0000313" key="3">
    <source>
        <dbReference type="Proteomes" id="UP000187172"/>
    </source>
</evidence>
<keyword evidence="1" id="KW-0472">Membrane</keyword>
<gene>
    <name evidence="2" type="ORF">BK138_19130</name>
</gene>
<feature type="transmembrane region" description="Helical" evidence="1">
    <location>
        <begin position="259"/>
        <end position="280"/>
    </location>
</feature>
<name>A0A1R1EMK6_9BACL</name>
<feature type="transmembrane region" description="Helical" evidence="1">
    <location>
        <begin position="196"/>
        <end position="216"/>
    </location>
</feature>
<evidence type="ECO:0000256" key="1">
    <source>
        <dbReference type="SAM" id="Phobius"/>
    </source>
</evidence>
<feature type="transmembrane region" description="Helical" evidence="1">
    <location>
        <begin position="126"/>
        <end position="145"/>
    </location>
</feature>
<dbReference type="RefSeq" id="WP_076171964.1">
    <property type="nucleotide sequence ID" value="NZ_MRTP01000005.1"/>
</dbReference>